<comment type="subcellular location">
    <subcellularLocation>
        <location evidence="1 7">Cell membrane</location>
        <topology evidence="1 7">Multi-pass membrane protein</topology>
    </subcellularLocation>
</comment>
<dbReference type="EMBL" id="DF820466">
    <property type="protein sequence ID" value="GAK57562.1"/>
    <property type="molecule type" value="Genomic_DNA"/>
</dbReference>
<evidence type="ECO:0000256" key="2">
    <source>
        <dbReference type="ARBA" id="ARBA00022448"/>
    </source>
</evidence>
<dbReference type="Pfam" id="PF00528">
    <property type="entry name" value="BPD_transp_1"/>
    <property type="match status" value="1"/>
</dbReference>
<keyword evidence="2 7" id="KW-0813">Transport</keyword>
<name>A0A081BZ07_VECG1</name>
<keyword evidence="5 7" id="KW-1133">Transmembrane helix</keyword>
<proteinExistence type="inferred from homology"/>
<dbReference type="eggNOG" id="COG0395">
    <property type="taxonomic scope" value="Bacteria"/>
</dbReference>
<feature type="domain" description="ABC transmembrane type-1" evidence="8">
    <location>
        <begin position="69"/>
        <end position="260"/>
    </location>
</feature>
<evidence type="ECO:0000256" key="3">
    <source>
        <dbReference type="ARBA" id="ARBA00022475"/>
    </source>
</evidence>
<dbReference type="STRING" id="1499967.U27_04529"/>
<dbReference type="Gene3D" id="1.10.3720.10">
    <property type="entry name" value="MetI-like"/>
    <property type="match status" value="1"/>
</dbReference>
<feature type="transmembrane region" description="Helical" evidence="7">
    <location>
        <begin position="12"/>
        <end position="30"/>
    </location>
</feature>
<protein>
    <submittedName>
        <fullName evidence="9">Carbohydrate ABC transporter membrane protein 2, CUT1 family</fullName>
    </submittedName>
</protein>
<evidence type="ECO:0000256" key="1">
    <source>
        <dbReference type="ARBA" id="ARBA00004651"/>
    </source>
</evidence>
<evidence type="ECO:0000256" key="4">
    <source>
        <dbReference type="ARBA" id="ARBA00022692"/>
    </source>
</evidence>
<dbReference type="CDD" id="cd06261">
    <property type="entry name" value="TM_PBP2"/>
    <property type="match status" value="1"/>
</dbReference>
<accession>A0A081BZ07</accession>
<reference evidence="9 10" key="1">
    <citation type="journal article" date="2015" name="PeerJ">
        <title>First genomic representation of candidate bacterial phylum KSB3 points to enhanced environmental sensing as a trigger of wastewater bulking.</title>
        <authorList>
            <person name="Sekiguchi Y."/>
            <person name="Ohashi A."/>
            <person name="Parks D.H."/>
            <person name="Yamauchi T."/>
            <person name="Tyson G.W."/>
            <person name="Hugenholtz P."/>
        </authorList>
    </citation>
    <scope>NUCLEOTIDE SEQUENCE [LARGE SCALE GENOMIC DNA]</scope>
</reference>
<dbReference type="PROSITE" id="PS50928">
    <property type="entry name" value="ABC_TM1"/>
    <property type="match status" value="1"/>
</dbReference>
<feature type="transmembrane region" description="Helical" evidence="7">
    <location>
        <begin position="181"/>
        <end position="203"/>
    </location>
</feature>
<dbReference type="AlphaFoldDB" id="A0A081BZ07"/>
<keyword evidence="4 7" id="KW-0812">Transmembrane</keyword>
<evidence type="ECO:0000256" key="6">
    <source>
        <dbReference type="ARBA" id="ARBA00023136"/>
    </source>
</evidence>
<sequence>MKKVFWKISVWGFLLVVCFYCLLPFAWMFSTSLKTETEAFRIPPTWIPLQPTIDSYIGIWVRKNFGVYFFNSTAISLATALLSTFVGGMAGYGFSRFVFKGRRFLIGFFLATQMLPGVLLVGPYFKVLTKIGLYDTRTGLIIAFLTICLPFSTWMMKGFIDKVPVELDQSAMIDGCSRIGVFFKILAPVIAPGMVATILFAFLLAWGDLLWALCLTTSESMITVTLGIARTVGEFRIIWPMLMAGSLVGGMPAIILYIFLQRLLVQGLTAGAVKE</sequence>
<dbReference type="InterPro" id="IPR035906">
    <property type="entry name" value="MetI-like_sf"/>
</dbReference>
<keyword evidence="3" id="KW-1003">Cell membrane</keyword>
<gene>
    <name evidence="9" type="ORF">U27_04529</name>
</gene>
<feature type="transmembrane region" description="Helical" evidence="7">
    <location>
        <begin position="68"/>
        <end position="92"/>
    </location>
</feature>
<dbReference type="PANTHER" id="PTHR32243:SF18">
    <property type="entry name" value="INNER MEMBRANE ABC TRANSPORTER PERMEASE PROTEIN YCJP"/>
    <property type="match status" value="1"/>
</dbReference>
<dbReference type="Proteomes" id="UP000030661">
    <property type="component" value="Unassembled WGS sequence"/>
</dbReference>
<evidence type="ECO:0000256" key="5">
    <source>
        <dbReference type="ARBA" id="ARBA00022989"/>
    </source>
</evidence>
<feature type="transmembrane region" description="Helical" evidence="7">
    <location>
        <begin position="241"/>
        <end position="260"/>
    </location>
</feature>
<dbReference type="GO" id="GO:0055085">
    <property type="term" value="P:transmembrane transport"/>
    <property type="evidence" value="ECO:0007669"/>
    <property type="project" value="InterPro"/>
</dbReference>
<dbReference type="InterPro" id="IPR050901">
    <property type="entry name" value="BP-dep_ABC_trans_perm"/>
</dbReference>
<dbReference type="SUPFAM" id="SSF161098">
    <property type="entry name" value="MetI-like"/>
    <property type="match status" value="1"/>
</dbReference>
<keyword evidence="6 7" id="KW-0472">Membrane</keyword>
<feature type="transmembrane region" description="Helical" evidence="7">
    <location>
        <begin position="140"/>
        <end position="160"/>
    </location>
</feature>
<evidence type="ECO:0000256" key="7">
    <source>
        <dbReference type="RuleBase" id="RU363032"/>
    </source>
</evidence>
<feature type="transmembrane region" description="Helical" evidence="7">
    <location>
        <begin position="104"/>
        <end position="125"/>
    </location>
</feature>
<evidence type="ECO:0000313" key="10">
    <source>
        <dbReference type="Proteomes" id="UP000030661"/>
    </source>
</evidence>
<keyword evidence="10" id="KW-1185">Reference proteome</keyword>
<comment type="similarity">
    <text evidence="7">Belongs to the binding-protein-dependent transport system permease family.</text>
</comment>
<dbReference type="GO" id="GO:0005886">
    <property type="term" value="C:plasma membrane"/>
    <property type="evidence" value="ECO:0007669"/>
    <property type="project" value="UniProtKB-SubCell"/>
</dbReference>
<organism evidence="9 10">
    <name type="scientific">Vecturithrix granuli</name>
    <dbReference type="NCBI Taxonomy" id="1499967"/>
    <lineage>
        <taxon>Bacteria</taxon>
        <taxon>Candidatus Moduliflexota</taxon>
        <taxon>Candidatus Vecturitrichia</taxon>
        <taxon>Candidatus Vecturitrichales</taxon>
        <taxon>Candidatus Vecturitrichaceae</taxon>
        <taxon>Candidatus Vecturithrix</taxon>
    </lineage>
</organism>
<dbReference type="PANTHER" id="PTHR32243">
    <property type="entry name" value="MALTOSE TRANSPORT SYSTEM PERMEASE-RELATED"/>
    <property type="match status" value="1"/>
</dbReference>
<evidence type="ECO:0000313" key="9">
    <source>
        <dbReference type="EMBL" id="GAK57562.1"/>
    </source>
</evidence>
<evidence type="ECO:0000259" key="8">
    <source>
        <dbReference type="PROSITE" id="PS50928"/>
    </source>
</evidence>
<dbReference type="InterPro" id="IPR000515">
    <property type="entry name" value="MetI-like"/>
</dbReference>
<dbReference type="HOGENOM" id="CLU_016047_1_2_0"/>